<evidence type="ECO:0000256" key="1">
    <source>
        <dbReference type="SAM" id="MobiDB-lite"/>
    </source>
</evidence>
<accession>A0ABS3JSZ7</accession>
<dbReference type="Proteomes" id="UP000664628">
    <property type="component" value="Unassembled WGS sequence"/>
</dbReference>
<keyword evidence="3" id="KW-1185">Reference proteome</keyword>
<proteinExistence type="predicted"/>
<dbReference type="RefSeq" id="WP_207333086.1">
    <property type="nucleotide sequence ID" value="NZ_JAFMYW010000021.1"/>
</dbReference>
<gene>
    <name evidence="2" type="ORF">J2I46_31465</name>
</gene>
<organism evidence="2 3">
    <name type="scientific">Fibrella forsythiae</name>
    <dbReference type="NCBI Taxonomy" id="2817061"/>
    <lineage>
        <taxon>Bacteria</taxon>
        <taxon>Pseudomonadati</taxon>
        <taxon>Bacteroidota</taxon>
        <taxon>Cytophagia</taxon>
        <taxon>Cytophagales</taxon>
        <taxon>Spirosomataceae</taxon>
        <taxon>Fibrella</taxon>
    </lineage>
</organism>
<comment type="caution">
    <text evidence="2">The sequence shown here is derived from an EMBL/GenBank/DDBJ whole genome shotgun (WGS) entry which is preliminary data.</text>
</comment>
<dbReference type="EMBL" id="JAFMYW010000021">
    <property type="protein sequence ID" value="MBO0953134.1"/>
    <property type="molecule type" value="Genomic_DNA"/>
</dbReference>
<reference evidence="2 3" key="1">
    <citation type="submission" date="2021-03" db="EMBL/GenBank/DDBJ databases">
        <title>Fibrella sp. HMF5405 genome sequencing and assembly.</title>
        <authorList>
            <person name="Kang H."/>
            <person name="Kim H."/>
            <person name="Bae S."/>
            <person name="Joh K."/>
        </authorList>
    </citation>
    <scope>NUCLEOTIDE SEQUENCE [LARGE SCALE GENOMIC DNA]</scope>
    <source>
        <strain evidence="2 3">HMF5405</strain>
    </source>
</reference>
<name>A0ABS3JSZ7_9BACT</name>
<evidence type="ECO:0000313" key="2">
    <source>
        <dbReference type="EMBL" id="MBO0953134.1"/>
    </source>
</evidence>
<evidence type="ECO:0000313" key="3">
    <source>
        <dbReference type="Proteomes" id="UP000664628"/>
    </source>
</evidence>
<feature type="region of interest" description="Disordered" evidence="1">
    <location>
        <begin position="1"/>
        <end position="23"/>
    </location>
</feature>
<sequence length="97" mass="11336">MIHLPGRPYDQPGDQHEQQWREQATYETKARLALEEKQKLEEEDCYLYQINPGERALMIARHETERKALARQHRAMRLALRKDQGPASQASKSTGLH</sequence>
<protein>
    <submittedName>
        <fullName evidence="2">Uncharacterized protein</fullName>
    </submittedName>
</protein>